<feature type="non-terminal residue" evidence="3">
    <location>
        <position position="1"/>
    </location>
</feature>
<evidence type="ECO:0000313" key="3">
    <source>
        <dbReference type="EMBL" id="GFS40800.1"/>
    </source>
</evidence>
<feature type="compositionally biased region" description="Polar residues" evidence="1">
    <location>
        <begin position="420"/>
        <end position="432"/>
    </location>
</feature>
<gene>
    <name evidence="3" type="primary">NCL1_52615</name>
    <name evidence="3" type="ORF">TNIN_217751</name>
</gene>
<feature type="region of interest" description="Disordered" evidence="1">
    <location>
        <begin position="120"/>
        <end position="152"/>
    </location>
</feature>
<evidence type="ECO:0000256" key="2">
    <source>
        <dbReference type="SAM" id="SignalP"/>
    </source>
</evidence>
<accession>A0A8X6MCU8</accession>
<reference evidence="3" key="1">
    <citation type="submission" date="2020-08" db="EMBL/GenBank/DDBJ databases">
        <title>Multicomponent nature underlies the extraordinary mechanical properties of spider dragline silk.</title>
        <authorList>
            <person name="Kono N."/>
            <person name="Nakamura H."/>
            <person name="Mori M."/>
            <person name="Yoshida Y."/>
            <person name="Ohtoshi R."/>
            <person name="Malay A.D."/>
            <person name="Moran D.A.P."/>
            <person name="Tomita M."/>
            <person name="Numata K."/>
            <person name="Arakawa K."/>
        </authorList>
    </citation>
    <scope>NUCLEOTIDE SEQUENCE</scope>
</reference>
<comment type="caution">
    <text evidence="3">The sequence shown here is derived from an EMBL/GenBank/DDBJ whole genome shotgun (WGS) entry which is preliminary data.</text>
</comment>
<organism evidence="3 4">
    <name type="scientific">Trichonephila inaurata madagascariensis</name>
    <dbReference type="NCBI Taxonomy" id="2747483"/>
    <lineage>
        <taxon>Eukaryota</taxon>
        <taxon>Metazoa</taxon>
        <taxon>Ecdysozoa</taxon>
        <taxon>Arthropoda</taxon>
        <taxon>Chelicerata</taxon>
        <taxon>Arachnida</taxon>
        <taxon>Araneae</taxon>
        <taxon>Araneomorphae</taxon>
        <taxon>Entelegynae</taxon>
        <taxon>Araneoidea</taxon>
        <taxon>Nephilidae</taxon>
        <taxon>Trichonephila</taxon>
        <taxon>Trichonephila inaurata</taxon>
    </lineage>
</organism>
<feature type="region of interest" description="Disordered" evidence="1">
    <location>
        <begin position="441"/>
        <end position="489"/>
    </location>
</feature>
<feature type="region of interest" description="Disordered" evidence="1">
    <location>
        <begin position="413"/>
        <end position="432"/>
    </location>
</feature>
<feature type="compositionally biased region" description="Polar residues" evidence="1">
    <location>
        <begin position="466"/>
        <end position="477"/>
    </location>
</feature>
<sequence>RVRFDCLLKFVLIRVNVLMCAMKQHKRELPEDGCLKPLSSSKTSTPCNIMIIKVPDEMKGPGEMTYQLATLDRSKEGIELTGDKYMDKLIPNLPKVRVFNENRSELNDVTDNPTPYFRKRRLKVKKKTEEESGEEESQSLKQKTEDTHKGNFQSLKNKTSIEPNKSHLDINPWIREPWEIQPHGFYPEINPIFSMNSSVSNPVMCNPYVPLNNTSYTNNYNENLRSKRVSSNLNANRRGNWNKRNASMKNRVSETFASPSDIGSFMTDPPPYNNLLCEPSTSTASFNENFDSKLRFQRGNITSGPTFKKKMFPRKNKNNFMETNSYNSNFNRNPRFRYKNNEYESGNCEETSNCNISNNSYENQRGNSEIFDKYQEYTEVTSREDMHVRMRENRTKESPMVKDDFTFPFTNEQFDEKRSGTSSNTSKYTTPYISPGRYKNNYGSFRYSKTSRGNFLTRKPYGQGGQRQYSNRGQYNNRGRYESTLGETR</sequence>
<feature type="chain" id="PRO_5036444215" evidence="2">
    <location>
        <begin position="21"/>
        <end position="489"/>
    </location>
</feature>
<dbReference type="AlphaFoldDB" id="A0A8X6MCU8"/>
<dbReference type="OrthoDB" id="6435357at2759"/>
<protein>
    <submittedName>
        <fullName evidence="3">Uncharacterized protein</fullName>
    </submittedName>
</protein>
<feature type="compositionally biased region" description="Polar residues" evidence="1">
    <location>
        <begin position="441"/>
        <end position="454"/>
    </location>
</feature>
<keyword evidence="2" id="KW-0732">Signal</keyword>
<feature type="signal peptide" evidence="2">
    <location>
        <begin position="1"/>
        <end position="20"/>
    </location>
</feature>
<dbReference type="Proteomes" id="UP000886998">
    <property type="component" value="Unassembled WGS sequence"/>
</dbReference>
<proteinExistence type="predicted"/>
<evidence type="ECO:0000313" key="4">
    <source>
        <dbReference type="Proteomes" id="UP000886998"/>
    </source>
</evidence>
<evidence type="ECO:0000256" key="1">
    <source>
        <dbReference type="SAM" id="MobiDB-lite"/>
    </source>
</evidence>
<keyword evidence="4" id="KW-1185">Reference proteome</keyword>
<name>A0A8X6MCU8_9ARAC</name>
<dbReference type="EMBL" id="BMAV01025350">
    <property type="protein sequence ID" value="GFS40800.1"/>
    <property type="molecule type" value="Genomic_DNA"/>
</dbReference>